<gene>
    <name evidence="11" type="ORF">M406DRAFT_18350</name>
</gene>
<dbReference type="GO" id="GO:0015031">
    <property type="term" value="P:protein transport"/>
    <property type="evidence" value="ECO:0007669"/>
    <property type="project" value="UniProtKB-KW"/>
</dbReference>
<dbReference type="PANTHER" id="PTHR12961:SF0">
    <property type="entry name" value="CONSERVED OLIGOMERIC GOLGI COMPLEX SUBUNIT 2"/>
    <property type="match status" value="1"/>
</dbReference>
<dbReference type="GO" id="GO:0006891">
    <property type="term" value="P:intra-Golgi vesicle-mediated transport"/>
    <property type="evidence" value="ECO:0007669"/>
    <property type="project" value="TreeGrafter"/>
</dbReference>
<evidence type="ECO:0000256" key="1">
    <source>
        <dbReference type="ARBA" id="ARBA00004395"/>
    </source>
</evidence>
<reference evidence="11" key="1">
    <citation type="journal article" date="2020" name="Phytopathology">
        <title>Genome sequence of the chestnut blight fungus Cryphonectria parasitica EP155: A fundamental resource for an archetypical invasive plant pathogen.</title>
        <authorList>
            <person name="Crouch J.A."/>
            <person name="Dawe A."/>
            <person name="Aerts A."/>
            <person name="Barry K."/>
            <person name="Churchill A.C.L."/>
            <person name="Grimwood J."/>
            <person name="Hillman B."/>
            <person name="Milgroom M.G."/>
            <person name="Pangilinan J."/>
            <person name="Smith M."/>
            <person name="Salamov A."/>
            <person name="Schmutz J."/>
            <person name="Yadav J."/>
            <person name="Grigoriev I.V."/>
            <person name="Nuss D."/>
        </authorList>
    </citation>
    <scope>NUCLEOTIDE SEQUENCE</scope>
    <source>
        <strain evidence="11">EP155</strain>
    </source>
</reference>
<keyword evidence="4" id="KW-0813">Transport</keyword>
<evidence type="ECO:0000313" key="12">
    <source>
        <dbReference type="Proteomes" id="UP000803844"/>
    </source>
</evidence>
<dbReference type="Proteomes" id="UP000803844">
    <property type="component" value="Unassembled WGS sequence"/>
</dbReference>
<dbReference type="PANTHER" id="PTHR12961">
    <property type="entry name" value="CONSERVED OLIGOMERIC GOLGI COMPLEX COMPONENT 2"/>
    <property type="match status" value="1"/>
</dbReference>
<keyword evidence="5" id="KW-0653">Protein transport</keyword>
<feature type="non-terminal residue" evidence="11">
    <location>
        <position position="1"/>
    </location>
</feature>
<evidence type="ECO:0000256" key="8">
    <source>
        <dbReference type="ARBA" id="ARBA00031344"/>
    </source>
</evidence>
<comment type="caution">
    <text evidence="11">The sequence shown here is derived from an EMBL/GenBank/DDBJ whole genome shotgun (WGS) entry which is preliminary data.</text>
</comment>
<dbReference type="Pfam" id="PF06148">
    <property type="entry name" value="COG2_N"/>
    <property type="match status" value="1"/>
</dbReference>
<evidence type="ECO:0000256" key="4">
    <source>
        <dbReference type="ARBA" id="ARBA00022448"/>
    </source>
</evidence>
<dbReference type="EMBL" id="MU032344">
    <property type="protein sequence ID" value="KAF3771359.1"/>
    <property type="molecule type" value="Genomic_DNA"/>
</dbReference>
<keyword evidence="6" id="KW-0333">Golgi apparatus</keyword>
<evidence type="ECO:0000256" key="3">
    <source>
        <dbReference type="ARBA" id="ARBA00020977"/>
    </source>
</evidence>
<dbReference type="RefSeq" id="XP_040782320.1">
    <property type="nucleotide sequence ID" value="XM_040915426.1"/>
</dbReference>
<feature type="domain" description="Conserved oligomeric Golgi complex subunit 2 N-terminal" evidence="10">
    <location>
        <begin position="53"/>
        <end position="104"/>
    </location>
</feature>
<dbReference type="GO" id="GO:0017119">
    <property type="term" value="C:Golgi transport complex"/>
    <property type="evidence" value="ECO:0007669"/>
    <property type="project" value="TreeGrafter"/>
</dbReference>
<evidence type="ECO:0000313" key="11">
    <source>
        <dbReference type="EMBL" id="KAF3771359.1"/>
    </source>
</evidence>
<evidence type="ECO:0000256" key="7">
    <source>
        <dbReference type="ARBA" id="ARBA00023136"/>
    </source>
</evidence>
<organism evidence="11 12">
    <name type="scientific">Cryphonectria parasitica (strain ATCC 38755 / EP155)</name>
    <dbReference type="NCBI Taxonomy" id="660469"/>
    <lineage>
        <taxon>Eukaryota</taxon>
        <taxon>Fungi</taxon>
        <taxon>Dikarya</taxon>
        <taxon>Ascomycota</taxon>
        <taxon>Pezizomycotina</taxon>
        <taxon>Sordariomycetes</taxon>
        <taxon>Sordariomycetidae</taxon>
        <taxon>Diaporthales</taxon>
        <taxon>Cryphonectriaceae</taxon>
        <taxon>Cryphonectria-Endothia species complex</taxon>
        <taxon>Cryphonectria</taxon>
    </lineage>
</organism>
<comment type="subcellular location">
    <subcellularLocation>
        <location evidence="1">Golgi apparatus membrane</location>
        <topology evidence="1">Peripheral membrane protein</topology>
    </subcellularLocation>
</comment>
<dbReference type="GO" id="GO:0000139">
    <property type="term" value="C:Golgi membrane"/>
    <property type="evidence" value="ECO:0007669"/>
    <property type="project" value="UniProtKB-SubCell"/>
</dbReference>
<feature type="region of interest" description="Disordered" evidence="9">
    <location>
        <begin position="162"/>
        <end position="190"/>
    </location>
</feature>
<dbReference type="AlphaFoldDB" id="A0A9P4YEL8"/>
<dbReference type="InterPro" id="IPR024602">
    <property type="entry name" value="COG_su2_N"/>
</dbReference>
<accession>A0A9P4YEL8</accession>
<dbReference type="OrthoDB" id="332281at2759"/>
<evidence type="ECO:0000256" key="2">
    <source>
        <dbReference type="ARBA" id="ARBA00007603"/>
    </source>
</evidence>
<protein>
    <recommendedName>
        <fullName evidence="3">Conserved oligomeric Golgi complex subunit 2</fullName>
    </recommendedName>
    <alternativeName>
        <fullName evidence="8">Component of oligomeric Golgi complex 2</fullName>
    </alternativeName>
</protein>
<feature type="compositionally biased region" description="Acidic residues" evidence="9">
    <location>
        <begin position="165"/>
        <end position="180"/>
    </location>
</feature>
<keyword evidence="7" id="KW-0472">Membrane</keyword>
<proteinExistence type="inferred from homology"/>
<keyword evidence="12" id="KW-1185">Reference proteome</keyword>
<sequence>DNHNGDDDDAPLPFPTELSRRDFLAPGFNAASYLSSLFPGGDETSQGLGLGTRHQTLEDLRTELRERSSAISAELLELVNANYTSFLGLGDELKGGEERVEDVRVSLLGFRRQVEEIQGRVRGRKEDVQKVGAELRGVRGEVEQGRRMLELDERLEALLGRLEEEASDEDSEDDVSGDDEIQSRSRSPASLMEMAREHDAINKLADAIGRDVPYVKKIEERITRSRNTLLLEIGASMKEARKGGEKKRDTVLKLLGIYRLLGAHAESVKILK</sequence>
<evidence type="ECO:0000256" key="9">
    <source>
        <dbReference type="SAM" id="MobiDB-lite"/>
    </source>
</evidence>
<feature type="non-terminal residue" evidence="11">
    <location>
        <position position="272"/>
    </location>
</feature>
<dbReference type="InterPro" id="IPR009316">
    <property type="entry name" value="COG2"/>
</dbReference>
<comment type="similarity">
    <text evidence="2">Belongs to the COG2 family.</text>
</comment>
<dbReference type="GO" id="GO:0007030">
    <property type="term" value="P:Golgi organization"/>
    <property type="evidence" value="ECO:0007669"/>
    <property type="project" value="InterPro"/>
</dbReference>
<evidence type="ECO:0000259" key="10">
    <source>
        <dbReference type="Pfam" id="PF06148"/>
    </source>
</evidence>
<evidence type="ECO:0000256" key="5">
    <source>
        <dbReference type="ARBA" id="ARBA00022927"/>
    </source>
</evidence>
<dbReference type="GeneID" id="63832555"/>
<name>A0A9P4YEL8_CRYP1</name>
<evidence type="ECO:0000256" key="6">
    <source>
        <dbReference type="ARBA" id="ARBA00023034"/>
    </source>
</evidence>